<reference evidence="1 2" key="1">
    <citation type="journal article" date="2006" name="Science">
        <title>The genome of black cottonwood, Populus trichocarpa (Torr. &amp; Gray).</title>
        <authorList>
            <person name="Tuskan G.A."/>
            <person name="Difazio S."/>
            <person name="Jansson S."/>
            <person name="Bohlmann J."/>
            <person name="Grigoriev I."/>
            <person name="Hellsten U."/>
            <person name="Putnam N."/>
            <person name="Ralph S."/>
            <person name="Rombauts S."/>
            <person name="Salamov A."/>
            <person name="Schein J."/>
            <person name="Sterck L."/>
            <person name="Aerts A."/>
            <person name="Bhalerao R.R."/>
            <person name="Bhalerao R.P."/>
            <person name="Blaudez D."/>
            <person name="Boerjan W."/>
            <person name="Brun A."/>
            <person name="Brunner A."/>
            <person name="Busov V."/>
            <person name="Campbell M."/>
            <person name="Carlson J."/>
            <person name="Chalot M."/>
            <person name="Chapman J."/>
            <person name="Chen G.L."/>
            <person name="Cooper D."/>
            <person name="Coutinho P.M."/>
            <person name="Couturier J."/>
            <person name="Covert S."/>
            <person name="Cronk Q."/>
            <person name="Cunningham R."/>
            <person name="Davis J."/>
            <person name="Degroeve S."/>
            <person name="Dejardin A."/>
            <person name="Depamphilis C."/>
            <person name="Detter J."/>
            <person name="Dirks B."/>
            <person name="Dubchak I."/>
            <person name="Duplessis S."/>
            <person name="Ehlting J."/>
            <person name="Ellis B."/>
            <person name="Gendler K."/>
            <person name="Goodstein D."/>
            <person name="Gribskov M."/>
            <person name="Grimwood J."/>
            <person name="Groover A."/>
            <person name="Gunter L."/>
            <person name="Hamberger B."/>
            <person name="Heinze B."/>
            <person name="Helariutta Y."/>
            <person name="Henrissat B."/>
            <person name="Holligan D."/>
            <person name="Holt R."/>
            <person name="Huang W."/>
            <person name="Islam-Faridi N."/>
            <person name="Jones S."/>
            <person name="Jones-Rhoades M."/>
            <person name="Jorgensen R."/>
            <person name="Joshi C."/>
            <person name="Kangasjarvi J."/>
            <person name="Karlsson J."/>
            <person name="Kelleher C."/>
            <person name="Kirkpatrick R."/>
            <person name="Kirst M."/>
            <person name="Kohler A."/>
            <person name="Kalluri U."/>
            <person name="Larimer F."/>
            <person name="Leebens-Mack J."/>
            <person name="Leple J.C."/>
            <person name="Locascio P."/>
            <person name="Lou Y."/>
            <person name="Lucas S."/>
            <person name="Martin F."/>
            <person name="Montanini B."/>
            <person name="Napoli C."/>
            <person name="Nelson D.R."/>
            <person name="Nelson C."/>
            <person name="Nieminen K."/>
            <person name="Nilsson O."/>
            <person name="Pereda V."/>
            <person name="Peter G."/>
            <person name="Philippe R."/>
            <person name="Pilate G."/>
            <person name="Poliakov A."/>
            <person name="Razumovskaya J."/>
            <person name="Richardson P."/>
            <person name="Rinaldi C."/>
            <person name="Ritland K."/>
            <person name="Rouze P."/>
            <person name="Ryaboy D."/>
            <person name="Schmutz J."/>
            <person name="Schrader J."/>
            <person name="Segerman B."/>
            <person name="Shin H."/>
            <person name="Siddiqui A."/>
            <person name="Sterky F."/>
            <person name="Terry A."/>
            <person name="Tsai C.J."/>
            <person name="Uberbacher E."/>
            <person name="Unneberg P."/>
            <person name="Vahala J."/>
            <person name="Wall K."/>
            <person name="Wessler S."/>
            <person name="Yang G."/>
            <person name="Yin T."/>
            <person name="Douglas C."/>
            <person name="Marra M."/>
            <person name="Sandberg G."/>
            <person name="Van de Peer Y."/>
            <person name="Rokhsar D."/>
        </authorList>
    </citation>
    <scope>NUCLEOTIDE SEQUENCE [LARGE SCALE GENOMIC DNA]</scope>
    <source>
        <strain evidence="2">cv. Nisqually</strain>
    </source>
</reference>
<evidence type="ECO:0000313" key="2">
    <source>
        <dbReference type="Proteomes" id="UP000006729"/>
    </source>
</evidence>
<keyword evidence="2" id="KW-1185">Reference proteome</keyword>
<accession>A0A2K1XGI6</accession>
<gene>
    <name evidence="1" type="ORF">POPTR_015G015000</name>
</gene>
<evidence type="ECO:0000313" key="1">
    <source>
        <dbReference type="EMBL" id="PNS99885.1"/>
    </source>
</evidence>
<dbReference type="AlphaFoldDB" id="A0A2K1XGI6"/>
<organism evidence="1 2">
    <name type="scientific">Populus trichocarpa</name>
    <name type="common">Western balsam poplar</name>
    <name type="synonym">Populus balsamifera subsp. trichocarpa</name>
    <dbReference type="NCBI Taxonomy" id="3694"/>
    <lineage>
        <taxon>Eukaryota</taxon>
        <taxon>Viridiplantae</taxon>
        <taxon>Streptophyta</taxon>
        <taxon>Embryophyta</taxon>
        <taxon>Tracheophyta</taxon>
        <taxon>Spermatophyta</taxon>
        <taxon>Magnoliopsida</taxon>
        <taxon>eudicotyledons</taxon>
        <taxon>Gunneridae</taxon>
        <taxon>Pentapetalae</taxon>
        <taxon>rosids</taxon>
        <taxon>fabids</taxon>
        <taxon>Malpighiales</taxon>
        <taxon>Salicaceae</taxon>
        <taxon>Saliceae</taxon>
        <taxon>Populus</taxon>
    </lineage>
</organism>
<dbReference type="InParanoid" id="A0A2K1XGI6"/>
<dbReference type="Proteomes" id="UP000006729">
    <property type="component" value="Chromosome 15"/>
</dbReference>
<name>A0A2K1XGI6_POPTR</name>
<dbReference type="EMBL" id="CM009304">
    <property type="protein sequence ID" value="PNS99885.1"/>
    <property type="molecule type" value="Genomic_DNA"/>
</dbReference>
<sequence length="62" mass="6918">MHASCGNSQVQLSSIDSISHPLLAFFSVYVASPLPHPHFSLPQIAFFNSSPSFCKPDQWKRE</sequence>
<proteinExistence type="predicted"/>
<protein>
    <submittedName>
        <fullName evidence="1">Uncharacterized protein</fullName>
    </submittedName>
</protein>